<evidence type="ECO:0000259" key="3">
    <source>
        <dbReference type="Pfam" id="PF13205"/>
    </source>
</evidence>
<feature type="transmembrane region" description="Helical" evidence="2">
    <location>
        <begin position="120"/>
        <end position="143"/>
    </location>
</feature>
<proteinExistence type="predicted"/>
<keyword evidence="1" id="KW-0732">Signal</keyword>
<dbReference type="InterPro" id="IPR039564">
    <property type="entry name" value="Peptidase_C39-like"/>
</dbReference>
<feature type="transmembrane region" description="Helical" evidence="2">
    <location>
        <begin position="20"/>
        <end position="41"/>
    </location>
</feature>
<feature type="domain" description="SbsA Ig-like" evidence="3">
    <location>
        <begin position="451"/>
        <end position="544"/>
    </location>
</feature>
<dbReference type="Pfam" id="PF13529">
    <property type="entry name" value="Peptidase_C39_2"/>
    <property type="match status" value="1"/>
</dbReference>
<dbReference type="Pfam" id="PF13205">
    <property type="entry name" value="Big_5"/>
    <property type="match status" value="2"/>
</dbReference>
<feature type="domain" description="SbsA Ig-like" evidence="3">
    <location>
        <begin position="365"/>
        <end position="445"/>
    </location>
</feature>
<accession>A0A0G0DRK3</accession>
<reference evidence="5 6" key="1">
    <citation type="journal article" date="2015" name="Nature">
        <title>rRNA introns, odd ribosomes, and small enigmatic genomes across a large radiation of phyla.</title>
        <authorList>
            <person name="Brown C.T."/>
            <person name="Hug L.A."/>
            <person name="Thomas B.C."/>
            <person name="Sharon I."/>
            <person name="Castelle C.J."/>
            <person name="Singh A."/>
            <person name="Wilkins M.J."/>
            <person name="Williams K.H."/>
            <person name="Banfield J.F."/>
        </authorList>
    </citation>
    <scope>NUCLEOTIDE SEQUENCE [LARGE SCALE GENOMIC DNA]</scope>
</reference>
<dbReference type="AlphaFoldDB" id="A0A0G0DRK3"/>
<gene>
    <name evidence="5" type="ORF">UR61_C0014G0006</name>
</gene>
<feature type="domain" description="Peptidase C39-like" evidence="4">
    <location>
        <begin position="551"/>
        <end position="693"/>
    </location>
</feature>
<dbReference type="Gene3D" id="3.90.70.10">
    <property type="entry name" value="Cysteine proteinases"/>
    <property type="match status" value="1"/>
</dbReference>
<evidence type="ECO:0008006" key="7">
    <source>
        <dbReference type="Google" id="ProtNLM"/>
    </source>
</evidence>
<feature type="transmembrane region" description="Helical" evidence="2">
    <location>
        <begin position="53"/>
        <end position="76"/>
    </location>
</feature>
<evidence type="ECO:0000256" key="1">
    <source>
        <dbReference type="ARBA" id="ARBA00022729"/>
    </source>
</evidence>
<keyword evidence="2" id="KW-1133">Transmembrane helix</keyword>
<keyword evidence="2" id="KW-0472">Membrane</keyword>
<evidence type="ECO:0000313" key="5">
    <source>
        <dbReference type="EMBL" id="KKP65685.1"/>
    </source>
</evidence>
<name>A0A0G0DRK3_9BACT</name>
<comment type="caution">
    <text evidence="5">The sequence shown here is derived from an EMBL/GenBank/DDBJ whole genome shotgun (WGS) entry which is preliminary data.</text>
</comment>
<evidence type="ECO:0000313" key="6">
    <source>
        <dbReference type="Proteomes" id="UP000033866"/>
    </source>
</evidence>
<keyword evidence="2" id="KW-0812">Transmembrane</keyword>
<dbReference type="EMBL" id="LBPV01000014">
    <property type="protein sequence ID" value="KKP65685.1"/>
    <property type="molecule type" value="Genomic_DNA"/>
</dbReference>
<feature type="transmembrane region" description="Helical" evidence="2">
    <location>
        <begin position="88"/>
        <end position="108"/>
    </location>
</feature>
<organism evidence="5 6">
    <name type="scientific">candidate division WS6 bacterium GW2011_GWE1_34_7</name>
    <dbReference type="NCBI Taxonomy" id="1619093"/>
    <lineage>
        <taxon>Bacteria</taxon>
        <taxon>Candidatus Dojkabacteria</taxon>
    </lineage>
</organism>
<sequence length="719" mass="81018">MDFENWITGISDTLPNFTVRIVLLSFILLWISLATILFFIGRKKKKLKILKRFLKIQYLVFGSLFLLLTVGIYFYYSTYLEKFFGPNKTYFILLTGILSIFLFLKQILILLKRKKILKIFYILEVTLLTLLFISLLTISLFTVPHVSVTTGNNSKFLETTGKVKLNFTSPLKNSDIKITISPENNFTLGYEYFLGIKGLISSITVTPMESFLPSQKVVVYTTGIQRIFPWGAKHENSQDFFTPRSPEIEEVVLGTDTQNVSIEQPIKIDLDINDQQSVEWQAIFTPFAEYKIIRDLDDSVIIQPEKLKQGTSYELEILKSIITYNPLTLEKISTESQEVVRKIAFRTAPAPGIVSFNRSSGILSNTQPLIINFEVPLKESSLENRVQILPEIEGKFSLSEDKKQLIFTPNNGFAKNTEYKVNILSGVENIYGGYIETDLSISFKTPGYVSLIYASPRNGSTNIALETSSVSLTFNQPVDHKSVEERFSISPVVNGTFSWSGNTFYYNFSNKLEYSTKYTVSVAKGVKALYGIDSSSTISTSFTTKHQTFLLNVPLYFQSESFTCNLAATKMVLAYRGRSSSEAGIRDSIGIGLNPNADWVDQYGVHWGPISSYISSRGVSNTIKTGWNLTSALQEVKNGNPVLIYYYNGSTVPKGPFTLEGGYTGYKGMHSSVIVGFIGKPEDPTTVIVNDPWRGKRYLSKSSFLYLWGYINYTGIIIY</sequence>
<dbReference type="Proteomes" id="UP000033866">
    <property type="component" value="Unassembled WGS sequence"/>
</dbReference>
<protein>
    <recommendedName>
        <fullName evidence="7">Peptidase C39-like domain-containing protein</fullName>
    </recommendedName>
</protein>
<evidence type="ECO:0000259" key="4">
    <source>
        <dbReference type="Pfam" id="PF13529"/>
    </source>
</evidence>
<evidence type="ECO:0000256" key="2">
    <source>
        <dbReference type="SAM" id="Phobius"/>
    </source>
</evidence>
<dbReference type="Gene3D" id="2.60.40.3710">
    <property type="match status" value="2"/>
</dbReference>
<dbReference type="InterPro" id="IPR032812">
    <property type="entry name" value="SbsA_Ig"/>
</dbReference>